<proteinExistence type="predicted"/>
<feature type="chain" id="PRO_5006387389" description="Single domain-containing protein" evidence="3">
    <location>
        <begin position="24"/>
        <end position="107"/>
    </location>
</feature>
<evidence type="ECO:0000313" key="6">
    <source>
        <dbReference type="Proteomes" id="UP000007798"/>
    </source>
</evidence>
<dbReference type="Pfam" id="PF15430">
    <property type="entry name" value="SVWC"/>
    <property type="match status" value="1"/>
</dbReference>
<dbReference type="InParanoid" id="A0A0Q9X147"/>
<feature type="domain" description="Single" evidence="4">
    <location>
        <begin position="39"/>
        <end position="105"/>
    </location>
</feature>
<dbReference type="SMART" id="SM01318">
    <property type="entry name" value="SVWC"/>
    <property type="match status" value="1"/>
</dbReference>
<evidence type="ECO:0000256" key="1">
    <source>
        <dbReference type="ARBA" id="ARBA00004613"/>
    </source>
</evidence>
<dbReference type="OrthoDB" id="7901229at2759"/>
<evidence type="ECO:0000259" key="4">
    <source>
        <dbReference type="SMART" id="SM01318"/>
    </source>
</evidence>
<evidence type="ECO:0000256" key="2">
    <source>
        <dbReference type="ARBA" id="ARBA00022525"/>
    </source>
</evidence>
<protein>
    <recommendedName>
        <fullName evidence="4">Single domain-containing protein</fullName>
    </recommendedName>
</protein>
<dbReference type="EMBL" id="CH963920">
    <property type="protein sequence ID" value="KRF98742.1"/>
    <property type="molecule type" value="Genomic_DNA"/>
</dbReference>
<dbReference type="InterPro" id="IPR053308">
    <property type="entry name" value="Vago-like"/>
</dbReference>
<dbReference type="KEGG" id="dwi:26529606"/>
<gene>
    <name evidence="5" type="primary">Dwil\GK27604</name>
    <name evidence="5" type="ORF">Dwil_GK27604</name>
</gene>
<keyword evidence="6" id="KW-1185">Reference proteome</keyword>
<organism evidence="5 6">
    <name type="scientific">Drosophila willistoni</name>
    <name type="common">Fruit fly</name>
    <dbReference type="NCBI Taxonomy" id="7260"/>
    <lineage>
        <taxon>Eukaryota</taxon>
        <taxon>Metazoa</taxon>
        <taxon>Ecdysozoa</taxon>
        <taxon>Arthropoda</taxon>
        <taxon>Hexapoda</taxon>
        <taxon>Insecta</taxon>
        <taxon>Pterygota</taxon>
        <taxon>Neoptera</taxon>
        <taxon>Endopterygota</taxon>
        <taxon>Diptera</taxon>
        <taxon>Brachycera</taxon>
        <taxon>Muscomorpha</taxon>
        <taxon>Ephydroidea</taxon>
        <taxon>Drosophilidae</taxon>
        <taxon>Drosophila</taxon>
        <taxon>Sophophora</taxon>
    </lineage>
</organism>
<keyword evidence="2" id="KW-0964">Secreted</keyword>
<dbReference type="PANTHER" id="PTHR39957">
    <property type="entry name" value="AT09846P1-RELATED"/>
    <property type="match status" value="1"/>
</dbReference>
<name>A0A0Q9X147_DROWI</name>
<keyword evidence="3" id="KW-0732">Signal</keyword>
<dbReference type="GO" id="GO:0005576">
    <property type="term" value="C:extracellular region"/>
    <property type="evidence" value="ECO:0007669"/>
    <property type="project" value="UniProtKB-SubCell"/>
</dbReference>
<reference evidence="5 6" key="1">
    <citation type="journal article" date="2007" name="Nature">
        <title>Evolution of genes and genomes on the Drosophila phylogeny.</title>
        <authorList>
            <consortium name="Drosophila 12 Genomes Consortium"/>
            <person name="Clark A.G."/>
            <person name="Eisen M.B."/>
            <person name="Smith D.R."/>
            <person name="Bergman C.M."/>
            <person name="Oliver B."/>
            <person name="Markow T.A."/>
            <person name="Kaufman T.C."/>
            <person name="Kellis M."/>
            <person name="Gelbart W."/>
            <person name="Iyer V.N."/>
            <person name="Pollard D.A."/>
            <person name="Sackton T.B."/>
            <person name="Larracuente A.M."/>
            <person name="Singh N.D."/>
            <person name="Abad J.P."/>
            <person name="Abt D.N."/>
            <person name="Adryan B."/>
            <person name="Aguade M."/>
            <person name="Akashi H."/>
            <person name="Anderson W.W."/>
            <person name="Aquadro C.F."/>
            <person name="Ardell D.H."/>
            <person name="Arguello R."/>
            <person name="Artieri C.G."/>
            <person name="Barbash D.A."/>
            <person name="Barker D."/>
            <person name="Barsanti P."/>
            <person name="Batterham P."/>
            <person name="Batzoglou S."/>
            <person name="Begun D."/>
            <person name="Bhutkar A."/>
            <person name="Blanco E."/>
            <person name="Bosak S.A."/>
            <person name="Bradley R.K."/>
            <person name="Brand A.D."/>
            <person name="Brent M.R."/>
            <person name="Brooks A.N."/>
            <person name="Brown R.H."/>
            <person name="Butlin R.K."/>
            <person name="Caggese C."/>
            <person name="Calvi B.R."/>
            <person name="Bernardo de Carvalho A."/>
            <person name="Caspi A."/>
            <person name="Castrezana S."/>
            <person name="Celniker S.E."/>
            <person name="Chang J.L."/>
            <person name="Chapple C."/>
            <person name="Chatterji S."/>
            <person name="Chinwalla A."/>
            <person name="Civetta A."/>
            <person name="Clifton S.W."/>
            <person name="Comeron J.M."/>
            <person name="Costello J.C."/>
            <person name="Coyne J.A."/>
            <person name="Daub J."/>
            <person name="David R.G."/>
            <person name="Delcher A.L."/>
            <person name="Delehaunty K."/>
            <person name="Do C.B."/>
            <person name="Ebling H."/>
            <person name="Edwards K."/>
            <person name="Eickbush T."/>
            <person name="Evans J.D."/>
            <person name="Filipski A."/>
            <person name="Findeiss S."/>
            <person name="Freyhult E."/>
            <person name="Fulton L."/>
            <person name="Fulton R."/>
            <person name="Garcia A.C."/>
            <person name="Gardiner A."/>
            <person name="Garfield D.A."/>
            <person name="Garvin B.E."/>
            <person name="Gibson G."/>
            <person name="Gilbert D."/>
            <person name="Gnerre S."/>
            <person name="Godfrey J."/>
            <person name="Good R."/>
            <person name="Gotea V."/>
            <person name="Gravely B."/>
            <person name="Greenberg A.J."/>
            <person name="Griffiths-Jones S."/>
            <person name="Gross S."/>
            <person name="Guigo R."/>
            <person name="Gustafson E.A."/>
            <person name="Haerty W."/>
            <person name="Hahn M.W."/>
            <person name="Halligan D.L."/>
            <person name="Halpern A.L."/>
            <person name="Halter G.M."/>
            <person name="Han M.V."/>
            <person name="Heger A."/>
            <person name="Hillier L."/>
            <person name="Hinrichs A.S."/>
            <person name="Holmes I."/>
            <person name="Hoskins R.A."/>
            <person name="Hubisz M.J."/>
            <person name="Hultmark D."/>
            <person name="Huntley M.A."/>
            <person name="Jaffe D.B."/>
            <person name="Jagadeeshan S."/>
            <person name="Jeck W.R."/>
            <person name="Johnson J."/>
            <person name="Jones C.D."/>
            <person name="Jordan W.C."/>
            <person name="Karpen G.H."/>
            <person name="Kataoka E."/>
            <person name="Keightley P.D."/>
            <person name="Kheradpour P."/>
            <person name="Kirkness E.F."/>
            <person name="Koerich L.B."/>
            <person name="Kristiansen K."/>
            <person name="Kudrna D."/>
            <person name="Kulathinal R.J."/>
            <person name="Kumar S."/>
            <person name="Kwok R."/>
            <person name="Lander E."/>
            <person name="Langley C.H."/>
            <person name="Lapoint R."/>
            <person name="Lazzaro B.P."/>
            <person name="Lee S.J."/>
            <person name="Levesque L."/>
            <person name="Li R."/>
            <person name="Lin C.F."/>
            <person name="Lin M.F."/>
            <person name="Lindblad-Toh K."/>
            <person name="Llopart A."/>
            <person name="Long M."/>
            <person name="Low L."/>
            <person name="Lozovsky E."/>
            <person name="Lu J."/>
            <person name="Luo M."/>
            <person name="Machado C.A."/>
            <person name="Makalowski W."/>
            <person name="Marzo M."/>
            <person name="Matsuda M."/>
            <person name="Matzkin L."/>
            <person name="McAllister B."/>
            <person name="McBride C.S."/>
            <person name="McKernan B."/>
            <person name="McKernan K."/>
            <person name="Mendez-Lago M."/>
            <person name="Minx P."/>
            <person name="Mollenhauer M.U."/>
            <person name="Montooth K."/>
            <person name="Mount S.M."/>
            <person name="Mu X."/>
            <person name="Myers E."/>
            <person name="Negre B."/>
            <person name="Newfeld S."/>
            <person name="Nielsen R."/>
            <person name="Noor M.A."/>
            <person name="O'Grady P."/>
            <person name="Pachter L."/>
            <person name="Papaceit M."/>
            <person name="Parisi M.J."/>
            <person name="Parisi M."/>
            <person name="Parts L."/>
            <person name="Pedersen J.S."/>
            <person name="Pesole G."/>
            <person name="Phillippy A.M."/>
            <person name="Ponting C.P."/>
            <person name="Pop M."/>
            <person name="Porcelli D."/>
            <person name="Powell J.R."/>
            <person name="Prohaska S."/>
            <person name="Pruitt K."/>
            <person name="Puig M."/>
            <person name="Quesneville H."/>
            <person name="Ram K.R."/>
            <person name="Rand D."/>
            <person name="Rasmussen M.D."/>
            <person name="Reed L.K."/>
            <person name="Reenan R."/>
            <person name="Reily A."/>
            <person name="Remington K.A."/>
            <person name="Rieger T.T."/>
            <person name="Ritchie M.G."/>
            <person name="Robin C."/>
            <person name="Rogers Y.H."/>
            <person name="Rohde C."/>
            <person name="Rozas J."/>
            <person name="Rubenfield M.J."/>
            <person name="Ruiz A."/>
            <person name="Russo S."/>
            <person name="Salzberg S.L."/>
            <person name="Sanchez-Gracia A."/>
            <person name="Saranga D.J."/>
            <person name="Sato H."/>
            <person name="Schaeffer S.W."/>
            <person name="Schatz M.C."/>
            <person name="Schlenke T."/>
            <person name="Schwartz R."/>
            <person name="Segarra C."/>
            <person name="Singh R.S."/>
            <person name="Sirot L."/>
            <person name="Sirota M."/>
            <person name="Sisneros N.B."/>
            <person name="Smith C.D."/>
            <person name="Smith T.F."/>
            <person name="Spieth J."/>
            <person name="Stage D.E."/>
            <person name="Stark A."/>
            <person name="Stephan W."/>
            <person name="Strausberg R.L."/>
            <person name="Strempel S."/>
            <person name="Sturgill D."/>
            <person name="Sutton G."/>
            <person name="Sutton G.G."/>
            <person name="Tao W."/>
            <person name="Teichmann S."/>
            <person name="Tobari Y.N."/>
            <person name="Tomimura Y."/>
            <person name="Tsolas J.M."/>
            <person name="Valente V.L."/>
            <person name="Venter E."/>
            <person name="Venter J.C."/>
            <person name="Vicario S."/>
            <person name="Vieira F.G."/>
            <person name="Vilella A.J."/>
            <person name="Villasante A."/>
            <person name="Walenz B."/>
            <person name="Wang J."/>
            <person name="Wasserman M."/>
            <person name="Watts T."/>
            <person name="Wilson D."/>
            <person name="Wilson R.K."/>
            <person name="Wing R.A."/>
            <person name="Wolfner M.F."/>
            <person name="Wong A."/>
            <person name="Wong G.K."/>
            <person name="Wu C.I."/>
            <person name="Wu G."/>
            <person name="Yamamoto D."/>
            <person name="Yang H.P."/>
            <person name="Yang S.P."/>
            <person name="Yorke J.A."/>
            <person name="Yoshida K."/>
            <person name="Zdobnov E."/>
            <person name="Zhang P."/>
            <person name="Zhang Y."/>
            <person name="Zimin A.V."/>
            <person name="Baldwin J."/>
            <person name="Abdouelleil A."/>
            <person name="Abdulkadir J."/>
            <person name="Abebe A."/>
            <person name="Abera B."/>
            <person name="Abreu J."/>
            <person name="Acer S.C."/>
            <person name="Aftuck L."/>
            <person name="Alexander A."/>
            <person name="An P."/>
            <person name="Anderson E."/>
            <person name="Anderson S."/>
            <person name="Arachi H."/>
            <person name="Azer M."/>
            <person name="Bachantsang P."/>
            <person name="Barry A."/>
            <person name="Bayul T."/>
            <person name="Berlin A."/>
            <person name="Bessette D."/>
            <person name="Bloom T."/>
            <person name="Blye J."/>
            <person name="Boguslavskiy L."/>
            <person name="Bonnet C."/>
            <person name="Boukhgalter B."/>
            <person name="Bourzgui I."/>
            <person name="Brown A."/>
            <person name="Cahill P."/>
            <person name="Channer S."/>
            <person name="Cheshatsang Y."/>
            <person name="Chuda L."/>
            <person name="Citroen M."/>
            <person name="Collymore A."/>
            <person name="Cooke P."/>
            <person name="Costello M."/>
            <person name="D'Aco K."/>
            <person name="Daza R."/>
            <person name="De Haan G."/>
            <person name="DeGray S."/>
            <person name="DeMaso C."/>
            <person name="Dhargay N."/>
            <person name="Dooley K."/>
            <person name="Dooley E."/>
            <person name="Doricent M."/>
            <person name="Dorje P."/>
            <person name="Dorjee K."/>
            <person name="Dupes A."/>
            <person name="Elong R."/>
            <person name="Falk J."/>
            <person name="Farina A."/>
            <person name="Faro S."/>
            <person name="Ferguson D."/>
            <person name="Fisher S."/>
            <person name="Foley C.D."/>
            <person name="Franke A."/>
            <person name="Friedrich D."/>
            <person name="Gadbois L."/>
            <person name="Gearin G."/>
            <person name="Gearin C.R."/>
            <person name="Giannoukos G."/>
            <person name="Goode T."/>
            <person name="Graham J."/>
            <person name="Grandbois E."/>
            <person name="Grewal S."/>
            <person name="Gyaltsen K."/>
            <person name="Hafez N."/>
            <person name="Hagos B."/>
            <person name="Hall J."/>
            <person name="Henson C."/>
            <person name="Hollinger A."/>
            <person name="Honan T."/>
            <person name="Huard M.D."/>
            <person name="Hughes L."/>
            <person name="Hurhula B."/>
            <person name="Husby M.E."/>
            <person name="Kamat A."/>
            <person name="Kanga B."/>
            <person name="Kashin S."/>
            <person name="Khazanovich D."/>
            <person name="Kisner P."/>
            <person name="Lance K."/>
            <person name="Lara M."/>
            <person name="Lee W."/>
            <person name="Lennon N."/>
            <person name="Letendre F."/>
            <person name="LeVine R."/>
            <person name="Lipovsky A."/>
            <person name="Liu X."/>
            <person name="Liu J."/>
            <person name="Liu S."/>
            <person name="Lokyitsang T."/>
            <person name="Lokyitsang Y."/>
            <person name="Lubonja R."/>
            <person name="Lui A."/>
            <person name="MacDonald P."/>
            <person name="Magnisalis V."/>
            <person name="Maru K."/>
            <person name="Matthews C."/>
            <person name="McCusker W."/>
            <person name="McDonough S."/>
            <person name="Mehta T."/>
            <person name="Meldrim J."/>
            <person name="Meneus L."/>
            <person name="Mihai O."/>
            <person name="Mihalev A."/>
            <person name="Mihova T."/>
            <person name="Mittelman R."/>
            <person name="Mlenga V."/>
            <person name="Montmayeur A."/>
            <person name="Mulrain L."/>
            <person name="Navidi A."/>
            <person name="Naylor J."/>
            <person name="Negash T."/>
            <person name="Nguyen T."/>
            <person name="Nguyen N."/>
            <person name="Nicol R."/>
            <person name="Norbu C."/>
            <person name="Norbu N."/>
            <person name="Novod N."/>
            <person name="O'Neill B."/>
            <person name="Osman S."/>
            <person name="Markiewicz E."/>
            <person name="Oyono O.L."/>
            <person name="Patti C."/>
            <person name="Phunkhang P."/>
            <person name="Pierre F."/>
            <person name="Priest M."/>
            <person name="Raghuraman S."/>
            <person name="Rege F."/>
            <person name="Reyes R."/>
            <person name="Rise C."/>
            <person name="Rogov P."/>
            <person name="Ross K."/>
            <person name="Ryan E."/>
            <person name="Settipalli S."/>
            <person name="Shea T."/>
            <person name="Sherpa N."/>
            <person name="Shi L."/>
            <person name="Shih D."/>
            <person name="Sparrow T."/>
            <person name="Spaulding J."/>
            <person name="Stalker J."/>
            <person name="Stange-Thomann N."/>
            <person name="Stavropoulos S."/>
            <person name="Stone C."/>
            <person name="Strader C."/>
            <person name="Tesfaye S."/>
            <person name="Thomson T."/>
            <person name="Thoulutsang Y."/>
            <person name="Thoulutsang D."/>
            <person name="Topham K."/>
            <person name="Topping I."/>
            <person name="Tsamla T."/>
            <person name="Vassiliev H."/>
            <person name="Vo A."/>
            <person name="Wangchuk T."/>
            <person name="Wangdi T."/>
            <person name="Weiand M."/>
            <person name="Wilkinson J."/>
            <person name="Wilson A."/>
            <person name="Yadav S."/>
            <person name="Young G."/>
            <person name="Yu Q."/>
            <person name="Zembek L."/>
            <person name="Zhong D."/>
            <person name="Zimmer A."/>
            <person name="Zwirko Z."/>
            <person name="Jaffe D.B."/>
            <person name="Alvarez P."/>
            <person name="Brockman W."/>
            <person name="Butler J."/>
            <person name="Chin C."/>
            <person name="Gnerre S."/>
            <person name="Grabherr M."/>
            <person name="Kleber M."/>
            <person name="Mauceli E."/>
            <person name="MacCallum I."/>
        </authorList>
    </citation>
    <scope>NUCLEOTIDE SEQUENCE [LARGE SCALE GENOMIC DNA]</scope>
    <source>
        <strain evidence="6">Tucson 14030-0811.24</strain>
    </source>
</reference>
<accession>A0A0Q9X147</accession>
<dbReference type="PANTHER" id="PTHR39957:SF1">
    <property type="entry name" value="AT09846P1-RELATED"/>
    <property type="match status" value="1"/>
</dbReference>
<evidence type="ECO:0000313" key="5">
    <source>
        <dbReference type="EMBL" id="KRF98742.1"/>
    </source>
</evidence>
<feature type="signal peptide" evidence="3">
    <location>
        <begin position="1"/>
        <end position="23"/>
    </location>
</feature>
<dbReference type="InterPro" id="IPR029277">
    <property type="entry name" value="SVWC_dom"/>
</dbReference>
<comment type="subcellular location">
    <subcellularLocation>
        <location evidence="1">Secreted</location>
    </subcellularLocation>
</comment>
<dbReference type="Proteomes" id="UP000007798">
    <property type="component" value="Unassembled WGS sequence"/>
</dbReference>
<evidence type="ECO:0000256" key="3">
    <source>
        <dbReference type="SAM" id="SignalP"/>
    </source>
</evidence>
<dbReference type="AlphaFoldDB" id="A0A0Q9X147"/>
<sequence length="107" mass="11434">MNKMFLGFLLLYAIFCFLGTSEAAVAFGVFKDPAHPGKCVVESLILSPGQSGRHPSMCARVNCLENSVAQIHTCGAVGLPPGSTFGDFKNPNADYPTCCDRHIIKAN</sequence>